<dbReference type="Proteomes" id="UP001501265">
    <property type="component" value="Unassembled WGS sequence"/>
</dbReference>
<accession>A0ABP9D0L6</accession>
<organism evidence="1 2">
    <name type="scientific">Streptomyces ziwulingensis</name>
    <dbReference type="NCBI Taxonomy" id="1045501"/>
    <lineage>
        <taxon>Bacteria</taxon>
        <taxon>Bacillati</taxon>
        <taxon>Actinomycetota</taxon>
        <taxon>Actinomycetes</taxon>
        <taxon>Kitasatosporales</taxon>
        <taxon>Streptomycetaceae</taxon>
        <taxon>Streptomyces</taxon>
    </lineage>
</organism>
<reference evidence="2" key="1">
    <citation type="journal article" date="2019" name="Int. J. Syst. Evol. Microbiol.">
        <title>The Global Catalogue of Microorganisms (GCM) 10K type strain sequencing project: providing services to taxonomists for standard genome sequencing and annotation.</title>
        <authorList>
            <consortium name="The Broad Institute Genomics Platform"/>
            <consortium name="The Broad Institute Genome Sequencing Center for Infectious Disease"/>
            <person name="Wu L."/>
            <person name="Ma J."/>
        </authorList>
    </citation>
    <scope>NUCLEOTIDE SEQUENCE [LARGE SCALE GENOMIC DNA]</scope>
    <source>
        <strain evidence="2">JCM 18081</strain>
    </source>
</reference>
<name>A0ABP9D0L6_9ACTN</name>
<proteinExistence type="predicted"/>
<evidence type="ECO:0000313" key="2">
    <source>
        <dbReference type="Proteomes" id="UP001501265"/>
    </source>
</evidence>
<protein>
    <recommendedName>
        <fullName evidence="3">DNA-binding protein</fullName>
    </recommendedName>
</protein>
<evidence type="ECO:0000313" key="1">
    <source>
        <dbReference type="EMBL" id="GAA4824332.1"/>
    </source>
</evidence>
<dbReference type="RefSeq" id="WP_345624514.1">
    <property type="nucleotide sequence ID" value="NZ_BAABIG010000089.1"/>
</dbReference>
<evidence type="ECO:0008006" key="3">
    <source>
        <dbReference type="Google" id="ProtNLM"/>
    </source>
</evidence>
<gene>
    <name evidence="1" type="ORF">GCM10023220_67660</name>
</gene>
<comment type="caution">
    <text evidence="1">The sequence shown here is derived from an EMBL/GenBank/DDBJ whole genome shotgun (WGS) entry which is preliminary data.</text>
</comment>
<keyword evidence="2" id="KW-1185">Reference proteome</keyword>
<dbReference type="EMBL" id="BAABIG010000089">
    <property type="protein sequence ID" value="GAA4824332.1"/>
    <property type="molecule type" value="Genomic_DNA"/>
</dbReference>
<sequence>MPLQIVTEDLAAYWTGRPPATIRRWAAEGRLTRHRDNGRRRNGVLYDLTELPAATRDNDTRELITPAETPPIIDHGLLAA</sequence>